<evidence type="ECO:0000256" key="2">
    <source>
        <dbReference type="ARBA" id="ARBA00008583"/>
    </source>
</evidence>
<keyword evidence="5" id="KW-0029">Amino-acid transport</keyword>
<feature type="transmembrane region" description="Helical" evidence="8">
    <location>
        <begin position="29"/>
        <end position="48"/>
    </location>
</feature>
<organism evidence="10">
    <name type="scientific">Sinomonas puerhi</name>
    <dbReference type="NCBI Taxonomy" id="3238584"/>
    <lineage>
        <taxon>Bacteria</taxon>
        <taxon>Bacillati</taxon>
        <taxon>Actinomycetota</taxon>
        <taxon>Actinomycetes</taxon>
        <taxon>Micrococcales</taxon>
        <taxon>Micrococcaceae</taxon>
        <taxon>Sinomonas</taxon>
    </lineage>
</organism>
<feature type="transmembrane region" description="Helical" evidence="8">
    <location>
        <begin position="247"/>
        <end position="270"/>
    </location>
</feature>
<keyword evidence="7 8" id="KW-0472">Membrane</keyword>
<dbReference type="GO" id="GO:0055085">
    <property type="term" value="P:transmembrane transport"/>
    <property type="evidence" value="ECO:0007669"/>
    <property type="project" value="InterPro"/>
</dbReference>
<dbReference type="InterPro" id="IPR004841">
    <property type="entry name" value="AA-permease/SLC12A_dom"/>
</dbReference>
<dbReference type="PIRSF" id="PIRSF006060">
    <property type="entry name" value="AA_transporter"/>
    <property type="match status" value="1"/>
</dbReference>
<dbReference type="Gene3D" id="1.20.1740.10">
    <property type="entry name" value="Amino acid/polyamine transporter I"/>
    <property type="match status" value="1"/>
</dbReference>
<feature type="transmembrane region" description="Helical" evidence="8">
    <location>
        <begin position="341"/>
        <end position="364"/>
    </location>
</feature>
<evidence type="ECO:0000256" key="4">
    <source>
        <dbReference type="ARBA" id="ARBA00022692"/>
    </source>
</evidence>
<feature type="transmembrane region" description="Helical" evidence="8">
    <location>
        <begin position="416"/>
        <end position="433"/>
    </location>
</feature>
<sequence length="496" mass="52822">MTHEHPTTRDAAVSAEGYKKTLTRRHVQMIAMGGAIGVGLFMGAGGRLASTGPALVFSYAIAGTIAYLLMRALGELIMYRQTSGSFVSYAGELFGPKGSYLSGWMYFVNWAMTGIAELLAIGLYFQYFFPNVPVEVTAICALVMLVAVNLLSVKAFGEFEFWASVLKVGAISLFLIAGTVMVVLNTQVGATHASPANLVSGDGGMFPHGAFAMILVLNAVIFAYNAIELVGITAGEMEHPKREVPRAIRAVVLRIVVFYVGSVLLLAMLLPSDQYKAGVSPFVTVFDQLGLGWIGSVMNLVVITAALSSSNTGLYSIGRIFRTMADNGHAPAWLTRMSSRYVPYAAVLAIGAVYLVGIVLNIWAGGSHAFDLALNTASIGVIFTWGSIFASQIMLRRKKGDAASSLPMPGSPWTSWLGLAALLAITVLIGFDSMTDKATGEVFPIGLYTILCVPVIAVLLWLGWLLVKRREASRAAAAEAEAQALGTPDNRVDARA</sequence>
<dbReference type="FunFam" id="1.20.1740.10:FF:000001">
    <property type="entry name" value="Amino acid permease"/>
    <property type="match status" value="1"/>
</dbReference>
<feature type="transmembrane region" description="Helical" evidence="8">
    <location>
        <begin position="107"/>
        <end position="128"/>
    </location>
</feature>
<proteinExistence type="inferred from homology"/>
<feature type="domain" description="Amino acid permease/ SLC12A" evidence="9">
    <location>
        <begin position="26"/>
        <end position="471"/>
    </location>
</feature>
<evidence type="ECO:0000259" key="9">
    <source>
        <dbReference type="Pfam" id="PF00324"/>
    </source>
</evidence>
<comment type="subcellular location">
    <subcellularLocation>
        <location evidence="1">Membrane</location>
        <topology evidence="1">Multi-pass membrane protein</topology>
    </subcellularLocation>
</comment>
<evidence type="ECO:0000256" key="5">
    <source>
        <dbReference type="ARBA" id="ARBA00022970"/>
    </source>
</evidence>
<keyword evidence="3" id="KW-0813">Transport</keyword>
<evidence type="ECO:0000313" key="10">
    <source>
        <dbReference type="EMBL" id="XDP44538.1"/>
    </source>
</evidence>
<gene>
    <name evidence="10" type="ORF">AB5L97_14845</name>
</gene>
<protein>
    <submittedName>
        <fullName evidence="10">Amino acid permease</fullName>
    </submittedName>
</protein>
<evidence type="ECO:0000256" key="3">
    <source>
        <dbReference type="ARBA" id="ARBA00022448"/>
    </source>
</evidence>
<dbReference type="AlphaFoldDB" id="A0AB39L1Q5"/>
<dbReference type="PANTHER" id="PTHR43495:SF1">
    <property type="entry name" value="L-ASPARAGINE PERMEASE"/>
    <property type="match status" value="1"/>
</dbReference>
<evidence type="ECO:0000256" key="1">
    <source>
        <dbReference type="ARBA" id="ARBA00004141"/>
    </source>
</evidence>
<dbReference type="GO" id="GO:0006865">
    <property type="term" value="P:amino acid transport"/>
    <property type="evidence" value="ECO:0007669"/>
    <property type="project" value="UniProtKB-KW"/>
</dbReference>
<feature type="transmembrane region" description="Helical" evidence="8">
    <location>
        <begin position="54"/>
        <end position="73"/>
    </location>
</feature>
<dbReference type="PANTHER" id="PTHR43495">
    <property type="entry name" value="GABA PERMEASE"/>
    <property type="match status" value="1"/>
</dbReference>
<feature type="transmembrane region" description="Helical" evidence="8">
    <location>
        <begin position="134"/>
        <end position="153"/>
    </location>
</feature>
<name>A0AB39L1Q5_9MICC</name>
<feature type="transmembrane region" description="Helical" evidence="8">
    <location>
        <begin position="445"/>
        <end position="467"/>
    </location>
</feature>
<evidence type="ECO:0000256" key="8">
    <source>
        <dbReference type="SAM" id="Phobius"/>
    </source>
</evidence>
<dbReference type="Pfam" id="PF00324">
    <property type="entry name" value="AA_permease"/>
    <property type="match status" value="1"/>
</dbReference>
<accession>A0AB39L1Q5</accession>
<dbReference type="KEGG" id="spue:AB5L97_14845"/>
<comment type="similarity">
    <text evidence="2">Belongs to the amino acid-polyamine-organocation (APC) superfamily. Amino acid transporter (AAT) (TC 2.A.3.1) family.</text>
</comment>
<evidence type="ECO:0000256" key="6">
    <source>
        <dbReference type="ARBA" id="ARBA00022989"/>
    </source>
</evidence>
<dbReference type="EMBL" id="CP163302">
    <property type="protein sequence ID" value="XDP44538.1"/>
    <property type="molecule type" value="Genomic_DNA"/>
</dbReference>
<reference evidence="10" key="1">
    <citation type="submission" date="2024-07" db="EMBL/GenBank/DDBJ databases">
        <authorList>
            <person name="fu j."/>
        </authorList>
    </citation>
    <scope>NUCLEOTIDE SEQUENCE</scope>
    <source>
        <strain evidence="10">P10A9</strain>
    </source>
</reference>
<feature type="transmembrane region" description="Helical" evidence="8">
    <location>
        <begin position="290"/>
        <end position="314"/>
    </location>
</feature>
<keyword evidence="4 8" id="KW-0812">Transmembrane</keyword>
<evidence type="ECO:0000256" key="7">
    <source>
        <dbReference type="ARBA" id="ARBA00023136"/>
    </source>
</evidence>
<feature type="transmembrane region" description="Helical" evidence="8">
    <location>
        <begin position="165"/>
        <end position="185"/>
    </location>
</feature>
<feature type="transmembrane region" description="Helical" evidence="8">
    <location>
        <begin position="376"/>
        <end position="395"/>
    </location>
</feature>
<dbReference type="GO" id="GO:0016020">
    <property type="term" value="C:membrane"/>
    <property type="evidence" value="ECO:0007669"/>
    <property type="project" value="UniProtKB-SubCell"/>
</dbReference>
<keyword evidence="6 8" id="KW-1133">Transmembrane helix</keyword>
<dbReference type="RefSeq" id="WP_369045227.1">
    <property type="nucleotide sequence ID" value="NZ_CP163302.1"/>
</dbReference>
<feature type="transmembrane region" description="Helical" evidence="8">
    <location>
        <begin position="205"/>
        <end position="227"/>
    </location>
</feature>